<accession>A0A6L6QM62</accession>
<dbReference type="Pfam" id="PF08241">
    <property type="entry name" value="Methyltransf_11"/>
    <property type="match status" value="1"/>
</dbReference>
<keyword evidence="3" id="KW-1185">Reference proteome</keyword>
<dbReference type="OrthoDB" id="529208at2"/>
<dbReference type="GO" id="GO:0032259">
    <property type="term" value="P:methylation"/>
    <property type="evidence" value="ECO:0007669"/>
    <property type="project" value="UniProtKB-KW"/>
</dbReference>
<evidence type="ECO:0000259" key="1">
    <source>
        <dbReference type="Pfam" id="PF08241"/>
    </source>
</evidence>
<dbReference type="PANTHER" id="PTHR43591:SF24">
    <property type="entry name" value="2-METHOXY-6-POLYPRENYL-1,4-BENZOQUINOL METHYLASE, MITOCHONDRIAL"/>
    <property type="match status" value="1"/>
</dbReference>
<organism evidence="2 3">
    <name type="scientific">Massilia eburnea</name>
    <dbReference type="NCBI Taxonomy" id="1776165"/>
    <lineage>
        <taxon>Bacteria</taxon>
        <taxon>Pseudomonadati</taxon>
        <taxon>Pseudomonadota</taxon>
        <taxon>Betaproteobacteria</taxon>
        <taxon>Burkholderiales</taxon>
        <taxon>Oxalobacteraceae</taxon>
        <taxon>Telluria group</taxon>
        <taxon>Massilia</taxon>
    </lineage>
</organism>
<dbReference type="PANTHER" id="PTHR43591">
    <property type="entry name" value="METHYLTRANSFERASE"/>
    <property type="match status" value="1"/>
</dbReference>
<dbReference type="InterPro" id="IPR029063">
    <property type="entry name" value="SAM-dependent_MTases_sf"/>
</dbReference>
<sequence length="268" mass="29273">MDKDSSFTGSIPETYERAMVPLLFTPYAIDMARRAAQRKPARILEIAAGTGAVTRQLLQDIPAAQIVATDLNPAMLDQARKAVDSPRVEWRQADGQDLPFPDASFDAVLCQFGIMFFPDKAKGFSEARRVLKPGGLYCFNVWDGISHNDFSATINHALAKVFPDDPPRFLARVPYGWHDVDVIMQELARGGWTRGITHEVVTATSRADSALSTAMALCQGSPLRADIEARDPARLQEATDVVIAALTEKYGSGAIEGKMQAIVFTCEA</sequence>
<proteinExistence type="predicted"/>
<name>A0A6L6QM62_9BURK</name>
<keyword evidence="2" id="KW-0808">Transferase</keyword>
<keyword evidence="2" id="KW-0489">Methyltransferase</keyword>
<dbReference type="Proteomes" id="UP000472320">
    <property type="component" value="Unassembled WGS sequence"/>
</dbReference>
<dbReference type="AlphaFoldDB" id="A0A6L6QM62"/>
<gene>
    <name evidence="2" type="ORF">GM658_21495</name>
</gene>
<protein>
    <submittedName>
        <fullName evidence="2">Methyltransferase domain-containing protein</fullName>
    </submittedName>
</protein>
<dbReference type="RefSeq" id="WP_155456102.1">
    <property type="nucleotide sequence ID" value="NZ_WNKX01000019.1"/>
</dbReference>
<dbReference type="CDD" id="cd02440">
    <property type="entry name" value="AdoMet_MTases"/>
    <property type="match status" value="1"/>
</dbReference>
<feature type="domain" description="Methyltransferase type 11" evidence="1">
    <location>
        <begin position="44"/>
        <end position="139"/>
    </location>
</feature>
<dbReference type="GO" id="GO:0008757">
    <property type="term" value="F:S-adenosylmethionine-dependent methyltransferase activity"/>
    <property type="evidence" value="ECO:0007669"/>
    <property type="project" value="InterPro"/>
</dbReference>
<evidence type="ECO:0000313" key="3">
    <source>
        <dbReference type="Proteomes" id="UP000472320"/>
    </source>
</evidence>
<evidence type="ECO:0000313" key="2">
    <source>
        <dbReference type="EMBL" id="MTW13184.1"/>
    </source>
</evidence>
<dbReference type="EMBL" id="WNKX01000019">
    <property type="protein sequence ID" value="MTW13184.1"/>
    <property type="molecule type" value="Genomic_DNA"/>
</dbReference>
<reference evidence="2 3" key="1">
    <citation type="submission" date="2019-11" db="EMBL/GenBank/DDBJ databases">
        <title>Type strains purchased from KCTC, JCM and DSMZ.</title>
        <authorList>
            <person name="Lu H."/>
        </authorList>
    </citation>
    <scope>NUCLEOTIDE SEQUENCE [LARGE SCALE GENOMIC DNA]</scope>
    <source>
        <strain evidence="2 3">JCM 31587</strain>
    </source>
</reference>
<dbReference type="SUPFAM" id="SSF53335">
    <property type="entry name" value="S-adenosyl-L-methionine-dependent methyltransferases"/>
    <property type="match status" value="1"/>
</dbReference>
<comment type="caution">
    <text evidence="2">The sequence shown here is derived from an EMBL/GenBank/DDBJ whole genome shotgun (WGS) entry which is preliminary data.</text>
</comment>
<dbReference type="Gene3D" id="3.40.50.150">
    <property type="entry name" value="Vaccinia Virus protein VP39"/>
    <property type="match status" value="1"/>
</dbReference>
<dbReference type="InterPro" id="IPR013216">
    <property type="entry name" value="Methyltransf_11"/>
</dbReference>